<dbReference type="GeneID" id="96089341"/>
<dbReference type="Proteomes" id="UP001578633">
    <property type="component" value="Chromosome 9"/>
</dbReference>
<sequence>MEQPSTSMSRREDHSRFLELPAELRNRIYEFAAKTQDDLPRRVLPCLALAQTCRKLRTEYRPICIKQDVIIDWQKVEGYMRTFFPTVNGRIQNIELVPMSMTIVAPWRVEGDSSLHLDVRPMIKIGLYQPGFTCTLIKDPEGLVKEKEVSAHGSEDFLDEGTVSLNIVMRFHNEEWMTNIETGRITKMMLSNIGVHVAQQDLSYINIHCLSWGDESDDTEEIEMVTEHIYFKRVEIFKIWSGESGDSF</sequence>
<organism evidence="1 2">
    <name type="scientific">Alternaria dauci</name>
    <dbReference type="NCBI Taxonomy" id="48095"/>
    <lineage>
        <taxon>Eukaryota</taxon>
        <taxon>Fungi</taxon>
        <taxon>Dikarya</taxon>
        <taxon>Ascomycota</taxon>
        <taxon>Pezizomycotina</taxon>
        <taxon>Dothideomycetes</taxon>
        <taxon>Pleosporomycetidae</taxon>
        <taxon>Pleosporales</taxon>
        <taxon>Pleosporineae</taxon>
        <taxon>Pleosporaceae</taxon>
        <taxon>Alternaria</taxon>
        <taxon>Alternaria sect. Porri</taxon>
    </lineage>
</organism>
<accession>A0ABR3U8U6</accession>
<dbReference type="EMBL" id="JBHGVX010000009">
    <property type="protein sequence ID" value="KAL1792512.1"/>
    <property type="molecule type" value="Genomic_DNA"/>
</dbReference>
<proteinExistence type="predicted"/>
<evidence type="ECO:0000313" key="1">
    <source>
        <dbReference type="EMBL" id="KAL1792512.1"/>
    </source>
</evidence>
<name>A0ABR3U8U6_9PLEO</name>
<evidence type="ECO:0000313" key="2">
    <source>
        <dbReference type="Proteomes" id="UP001578633"/>
    </source>
</evidence>
<protein>
    <recommendedName>
        <fullName evidence="3">F-box domain-containing protein</fullName>
    </recommendedName>
</protein>
<comment type="caution">
    <text evidence="1">The sequence shown here is derived from an EMBL/GenBank/DDBJ whole genome shotgun (WGS) entry which is preliminary data.</text>
</comment>
<reference evidence="1 2" key="1">
    <citation type="submission" date="2024-09" db="EMBL/GenBank/DDBJ databases">
        <title>T2T genomes of carrot and Alternaria dauci and their utility for understanding host-pathogen interaction during carrot leaf blight disease.</title>
        <authorList>
            <person name="Liu W."/>
            <person name="Xu S."/>
            <person name="Ou C."/>
            <person name="Liu X."/>
            <person name="Zhuang F."/>
            <person name="Deng X.W."/>
        </authorList>
    </citation>
    <scope>NUCLEOTIDE SEQUENCE [LARGE SCALE GENOMIC DNA]</scope>
    <source>
        <strain evidence="1 2">A2016</strain>
    </source>
</reference>
<gene>
    <name evidence="1" type="ORF">ACET3X_009019</name>
</gene>
<evidence type="ECO:0008006" key="3">
    <source>
        <dbReference type="Google" id="ProtNLM"/>
    </source>
</evidence>
<keyword evidence="2" id="KW-1185">Reference proteome</keyword>
<dbReference type="RefSeq" id="XP_069303096.1">
    <property type="nucleotide sequence ID" value="XM_069455167.1"/>
</dbReference>